<comment type="caution">
    <text evidence="7">The sequence shown here is derived from an EMBL/GenBank/DDBJ whole genome shotgun (WGS) entry which is preliminary data.</text>
</comment>
<keyword evidence="8" id="KW-1185">Reference proteome</keyword>
<evidence type="ECO:0000256" key="3">
    <source>
        <dbReference type="ARBA" id="ARBA00022692"/>
    </source>
</evidence>
<keyword evidence="5 6" id="KW-0472">Membrane</keyword>
<evidence type="ECO:0000256" key="4">
    <source>
        <dbReference type="ARBA" id="ARBA00022989"/>
    </source>
</evidence>
<dbReference type="RefSeq" id="WP_170138054.1">
    <property type="nucleotide sequence ID" value="NZ_QPJT01000005.1"/>
</dbReference>
<accession>A0A369BA64</accession>
<organism evidence="7 8">
    <name type="scientific">Anaerobacterium chartisolvens</name>
    <dbReference type="NCBI Taxonomy" id="1297424"/>
    <lineage>
        <taxon>Bacteria</taxon>
        <taxon>Bacillati</taxon>
        <taxon>Bacillota</taxon>
        <taxon>Clostridia</taxon>
        <taxon>Eubacteriales</taxon>
        <taxon>Oscillospiraceae</taxon>
        <taxon>Anaerobacterium</taxon>
    </lineage>
</organism>
<dbReference type="GO" id="GO:0036376">
    <property type="term" value="P:sodium ion export across plasma membrane"/>
    <property type="evidence" value="ECO:0007669"/>
    <property type="project" value="InterPro"/>
</dbReference>
<keyword evidence="3 6" id="KW-0812">Transmembrane</keyword>
<dbReference type="Pfam" id="PF04277">
    <property type="entry name" value="OAD_gamma"/>
    <property type="match status" value="1"/>
</dbReference>
<evidence type="ECO:0000313" key="7">
    <source>
        <dbReference type="EMBL" id="RCX18412.1"/>
    </source>
</evidence>
<protein>
    <submittedName>
        <fullName evidence="7">Oxaloacetate decarboxylase gamma subunit</fullName>
    </submittedName>
</protein>
<proteinExistence type="predicted"/>
<dbReference type="InterPro" id="IPR005899">
    <property type="entry name" value="Na_pump_deCOase"/>
</dbReference>
<gene>
    <name evidence="7" type="ORF">DFR58_105176</name>
</gene>
<keyword evidence="4 6" id="KW-1133">Transmembrane helix</keyword>
<evidence type="ECO:0000256" key="6">
    <source>
        <dbReference type="SAM" id="Phobius"/>
    </source>
</evidence>
<evidence type="ECO:0000313" key="8">
    <source>
        <dbReference type="Proteomes" id="UP000253034"/>
    </source>
</evidence>
<dbReference type="AlphaFoldDB" id="A0A369BA64"/>
<keyword evidence="2" id="KW-1003">Cell membrane</keyword>
<sequence>MSIAQSIGLSLFCISLVFFVLICLFFLIKLLSVILSSARHNKSQPALIQAEASAPAAKELEEDNRGVSAGELKLINVDEKTAAMIMAIVSHESGIPLSQLSFKSIRALEES</sequence>
<comment type="subcellular location">
    <subcellularLocation>
        <location evidence="1">Cell membrane</location>
    </subcellularLocation>
</comment>
<feature type="transmembrane region" description="Helical" evidence="6">
    <location>
        <begin position="6"/>
        <end position="35"/>
    </location>
</feature>
<evidence type="ECO:0000256" key="2">
    <source>
        <dbReference type="ARBA" id="ARBA00022475"/>
    </source>
</evidence>
<name>A0A369BA64_9FIRM</name>
<evidence type="ECO:0000256" key="1">
    <source>
        <dbReference type="ARBA" id="ARBA00004236"/>
    </source>
</evidence>
<dbReference type="EMBL" id="QPJT01000005">
    <property type="protein sequence ID" value="RCX18412.1"/>
    <property type="molecule type" value="Genomic_DNA"/>
</dbReference>
<reference evidence="7 8" key="1">
    <citation type="submission" date="2018-07" db="EMBL/GenBank/DDBJ databases">
        <title>Genomic Encyclopedia of Type Strains, Phase IV (KMG-IV): sequencing the most valuable type-strain genomes for metagenomic binning, comparative biology and taxonomic classification.</title>
        <authorList>
            <person name="Goeker M."/>
        </authorList>
    </citation>
    <scope>NUCLEOTIDE SEQUENCE [LARGE SCALE GENOMIC DNA]</scope>
    <source>
        <strain evidence="7 8">DSM 27016</strain>
    </source>
</reference>
<dbReference type="GO" id="GO:0015081">
    <property type="term" value="F:sodium ion transmembrane transporter activity"/>
    <property type="evidence" value="ECO:0007669"/>
    <property type="project" value="InterPro"/>
</dbReference>
<dbReference type="Proteomes" id="UP000253034">
    <property type="component" value="Unassembled WGS sequence"/>
</dbReference>
<dbReference type="GO" id="GO:0005886">
    <property type="term" value="C:plasma membrane"/>
    <property type="evidence" value="ECO:0007669"/>
    <property type="project" value="UniProtKB-SubCell"/>
</dbReference>
<evidence type="ECO:0000256" key="5">
    <source>
        <dbReference type="ARBA" id="ARBA00023136"/>
    </source>
</evidence>